<dbReference type="FunFam" id="3.40.50.720:FF:000121">
    <property type="entry name" value="Prostaglandin reductase 2"/>
    <property type="match status" value="1"/>
</dbReference>
<proteinExistence type="predicted"/>
<dbReference type="Proteomes" id="UP000009168">
    <property type="component" value="Unassembled WGS sequence"/>
</dbReference>
<gene>
    <name evidence="3" type="ORF">TTHERM_00016280</name>
</gene>
<dbReference type="RefSeq" id="XP_001008408.1">
    <property type="nucleotide sequence ID" value="XM_001008408.3"/>
</dbReference>
<dbReference type="GeneID" id="7826857"/>
<dbReference type="STRING" id="312017.Q22RF9"/>
<dbReference type="AlphaFoldDB" id="Q22RF9"/>
<dbReference type="InterPro" id="IPR036291">
    <property type="entry name" value="NAD(P)-bd_dom_sf"/>
</dbReference>
<dbReference type="SUPFAM" id="SSF50129">
    <property type="entry name" value="GroES-like"/>
    <property type="match status" value="1"/>
</dbReference>
<dbReference type="InterPro" id="IPR011032">
    <property type="entry name" value="GroES-like_sf"/>
</dbReference>
<dbReference type="SUPFAM" id="SSF51735">
    <property type="entry name" value="NAD(P)-binding Rossmann-fold domains"/>
    <property type="match status" value="1"/>
</dbReference>
<evidence type="ECO:0000259" key="2">
    <source>
        <dbReference type="SMART" id="SM00829"/>
    </source>
</evidence>
<feature type="domain" description="Enoyl reductase (ER)" evidence="2">
    <location>
        <begin position="30"/>
        <end position="334"/>
    </location>
</feature>
<protein>
    <submittedName>
        <fullName evidence="3">Zinc-binding dehydrogenase family oxidoreductase</fullName>
    </submittedName>
</protein>
<sequence length="346" mass="38519">MEEEYNVKIVLESRPGKEYPEKDCFQITYGKPPTESEVKVDQILVRVKFISIDASMRVWISGAKTYMDPVNPGDVMPASCIGEVVFSRSPDLNKGDLVLGLMKWQKYLILDRKGLMKVPKEYPNPEHFLGVLGTNGLTAYFGMFDIGKPQKGETVVVSAAAGAVGQIAVQLAKSVGARVIGMAGSKDKCEFVKSLGADECINYKEDDIFKKLKEYCPKGIDVYFDNVGGEILDLCLLLVRDHCRIVMCGAISGYNSTKPYAIKNYQRLIIKKGLMQGFIVMDYAKRYKEAIAYLGNLISKNQLKHTEDVLYGLDSAPRGLRRLIGGDNTGKVIIKCDYPEKQQPKL</sequence>
<dbReference type="KEGG" id="tet:TTHERM_00016280"/>
<dbReference type="InterPro" id="IPR045010">
    <property type="entry name" value="MDR_fam"/>
</dbReference>
<dbReference type="InterPro" id="IPR020843">
    <property type="entry name" value="ER"/>
</dbReference>
<dbReference type="InterPro" id="IPR041694">
    <property type="entry name" value="ADH_N_2"/>
</dbReference>
<dbReference type="PANTHER" id="PTHR43205">
    <property type="entry name" value="PROSTAGLANDIN REDUCTASE"/>
    <property type="match status" value="1"/>
</dbReference>
<evidence type="ECO:0000313" key="3">
    <source>
        <dbReference type="EMBL" id="EAR88163.1"/>
    </source>
</evidence>
<keyword evidence="4" id="KW-1185">Reference proteome</keyword>
<keyword evidence="1" id="KW-0560">Oxidoreductase</keyword>
<dbReference type="eggNOG" id="KOG1196">
    <property type="taxonomic scope" value="Eukaryota"/>
</dbReference>
<dbReference type="PANTHER" id="PTHR43205:SF7">
    <property type="entry name" value="PROSTAGLANDIN REDUCTASE 1"/>
    <property type="match status" value="1"/>
</dbReference>
<organism evidence="3 4">
    <name type="scientific">Tetrahymena thermophila (strain SB210)</name>
    <dbReference type="NCBI Taxonomy" id="312017"/>
    <lineage>
        <taxon>Eukaryota</taxon>
        <taxon>Sar</taxon>
        <taxon>Alveolata</taxon>
        <taxon>Ciliophora</taxon>
        <taxon>Intramacronucleata</taxon>
        <taxon>Oligohymenophorea</taxon>
        <taxon>Hymenostomatida</taxon>
        <taxon>Tetrahymenina</taxon>
        <taxon>Tetrahymenidae</taxon>
        <taxon>Tetrahymena</taxon>
    </lineage>
</organism>
<dbReference type="OMA" id="EEKCRYA"/>
<evidence type="ECO:0000256" key="1">
    <source>
        <dbReference type="ARBA" id="ARBA00023002"/>
    </source>
</evidence>
<dbReference type="HOGENOM" id="CLU_026673_29_2_1"/>
<name>Q22RF9_TETTS</name>
<reference evidence="4" key="1">
    <citation type="journal article" date="2006" name="PLoS Biol.">
        <title>Macronuclear genome sequence of the ciliate Tetrahymena thermophila, a model eukaryote.</title>
        <authorList>
            <person name="Eisen J.A."/>
            <person name="Coyne R.S."/>
            <person name="Wu M."/>
            <person name="Wu D."/>
            <person name="Thiagarajan M."/>
            <person name="Wortman J.R."/>
            <person name="Badger J.H."/>
            <person name="Ren Q."/>
            <person name="Amedeo P."/>
            <person name="Jones K.M."/>
            <person name="Tallon L.J."/>
            <person name="Delcher A.L."/>
            <person name="Salzberg S.L."/>
            <person name="Silva J.C."/>
            <person name="Haas B.J."/>
            <person name="Majoros W.H."/>
            <person name="Farzad M."/>
            <person name="Carlton J.M."/>
            <person name="Smith R.K. Jr."/>
            <person name="Garg J."/>
            <person name="Pearlman R.E."/>
            <person name="Karrer K.M."/>
            <person name="Sun L."/>
            <person name="Manning G."/>
            <person name="Elde N.C."/>
            <person name="Turkewitz A.P."/>
            <person name="Asai D.J."/>
            <person name="Wilkes D.E."/>
            <person name="Wang Y."/>
            <person name="Cai H."/>
            <person name="Collins K."/>
            <person name="Stewart B.A."/>
            <person name="Lee S.R."/>
            <person name="Wilamowska K."/>
            <person name="Weinberg Z."/>
            <person name="Ruzzo W.L."/>
            <person name="Wloga D."/>
            <person name="Gaertig J."/>
            <person name="Frankel J."/>
            <person name="Tsao C.-C."/>
            <person name="Gorovsky M.A."/>
            <person name="Keeling P.J."/>
            <person name="Waller R.F."/>
            <person name="Patron N.J."/>
            <person name="Cherry J.M."/>
            <person name="Stover N.A."/>
            <person name="Krieger C.J."/>
            <person name="del Toro C."/>
            <person name="Ryder H.F."/>
            <person name="Williamson S.C."/>
            <person name="Barbeau R.A."/>
            <person name="Hamilton E.P."/>
            <person name="Orias E."/>
        </authorList>
    </citation>
    <scope>NUCLEOTIDE SEQUENCE [LARGE SCALE GENOMIC DNA]</scope>
    <source>
        <strain evidence="4">SB210</strain>
    </source>
</reference>
<dbReference type="Pfam" id="PF16884">
    <property type="entry name" value="ADH_N_2"/>
    <property type="match status" value="1"/>
</dbReference>
<dbReference type="Gene3D" id="3.40.50.720">
    <property type="entry name" value="NAD(P)-binding Rossmann-like Domain"/>
    <property type="match status" value="1"/>
</dbReference>
<dbReference type="Gene3D" id="3.90.180.10">
    <property type="entry name" value="Medium-chain alcohol dehydrogenases, catalytic domain"/>
    <property type="match status" value="1"/>
</dbReference>
<accession>Q22RF9</accession>
<evidence type="ECO:0000313" key="4">
    <source>
        <dbReference type="Proteomes" id="UP000009168"/>
    </source>
</evidence>
<dbReference type="InParanoid" id="Q22RF9"/>
<dbReference type="CDD" id="cd05288">
    <property type="entry name" value="PGDH"/>
    <property type="match status" value="1"/>
</dbReference>
<dbReference type="SMART" id="SM00829">
    <property type="entry name" value="PKS_ER"/>
    <property type="match status" value="1"/>
</dbReference>
<dbReference type="GO" id="GO:0016628">
    <property type="term" value="F:oxidoreductase activity, acting on the CH-CH group of donors, NAD or NADP as acceptor"/>
    <property type="evidence" value="ECO:0007669"/>
    <property type="project" value="InterPro"/>
</dbReference>
<dbReference type="EMBL" id="GG662845">
    <property type="protein sequence ID" value="EAR88163.1"/>
    <property type="molecule type" value="Genomic_DNA"/>
</dbReference>
<dbReference type="Pfam" id="PF00107">
    <property type="entry name" value="ADH_zinc_N"/>
    <property type="match status" value="1"/>
</dbReference>
<dbReference type="OrthoDB" id="447735at2759"/>
<dbReference type="InterPro" id="IPR013149">
    <property type="entry name" value="ADH-like_C"/>
</dbReference>